<evidence type="ECO:0000313" key="2">
    <source>
        <dbReference type="Proteomes" id="UP000664203"/>
    </source>
</evidence>
<evidence type="ECO:0000313" key="1">
    <source>
        <dbReference type="EMBL" id="CAF9931178.1"/>
    </source>
</evidence>
<reference evidence="1" key="1">
    <citation type="submission" date="2021-03" db="EMBL/GenBank/DDBJ databases">
        <authorList>
            <person name="Tagirdzhanova G."/>
        </authorList>
    </citation>
    <scope>NUCLEOTIDE SEQUENCE</scope>
</reference>
<name>A0A8H3ITB2_9LECA</name>
<sequence length="123" mass="13593">MKFLRIDSGLPIAIASALLEDFYQRVLDVVQIFATTTPPLKGISLFVLDLYLDFTCDSTIVSWDFVKAFATAMLAATKRGFTGKFQAIVFHGPTETVVNVALRVMGSAEPSDSTQTNTRLRKR</sequence>
<keyword evidence="2" id="KW-1185">Reference proteome</keyword>
<organism evidence="1 2">
    <name type="scientific">Alectoria fallacina</name>
    <dbReference type="NCBI Taxonomy" id="1903189"/>
    <lineage>
        <taxon>Eukaryota</taxon>
        <taxon>Fungi</taxon>
        <taxon>Dikarya</taxon>
        <taxon>Ascomycota</taxon>
        <taxon>Pezizomycotina</taxon>
        <taxon>Lecanoromycetes</taxon>
        <taxon>OSLEUM clade</taxon>
        <taxon>Lecanoromycetidae</taxon>
        <taxon>Lecanorales</taxon>
        <taxon>Lecanorineae</taxon>
        <taxon>Parmeliaceae</taxon>
        <taxon>Alectoria</taxon>
    </lineage>
</organism>
<gene>
    <name evidence="1" type="ORF">ALECFALPRED_004947</name>
</gene>
<dbReference type="EMBL" id="CAJPDR010000303">
    <property type="protein sequence ID" value="CAF9931178.1"/>
    <property type="molecule type" value="Genomic_DNA"/>
</dbReference>
<proteinExistence type="predicted"/>
<comment type="caution">
    <text evidence="1">The sequence shown here is derived from an EMBL/GenBank/DDBJ whole genome shotgun (WGS) entry which is preliminary data.</text>
</comment>
<dbReference type="Proteomes" id="UP000664203">
    <property type="component" value="Unassembled WGS sequence"/>
</dbReference>
<dbReference type="OrthoDB" id="5378648at2759"/>
<dbReference type="AlphaFoldDB" id="A0A8H3ITB2"/>
<protein>
    <submittedName>
        <fullName evidence="1">Uncharacterized protein</fullName>
    </submittedName>
</protein>
<accession>A0A8H3ITB2</accession>